<dbReference type="AlphaFoldDB" id="A0A0S7XR31"/>
<evidence type="ECO:0000256" key="1">
    <source>
        <dbReference type="SAM" id="MobiDB-lite"/>
    </source>
</evidence>
<evidence type="ECO:0000313" key="2">
    <source>
        <dbReference type="EMBL" id="KPJ64904.1"/>
    </source>
</evidence>
<evidence type="ECO:0000313" key="3">
    <source>
        <dbReference type="Proteomes" id="UP000052020"/>
    </source>
</evidence>
<dbReference type="EMBL" id="LIZY01000003">
    <property type="protein sequence ID" value="KPJ64904.1"/>
    <property type="molecule type" value="Genomic_DNA"/>
</dbReference>
<accession>A0A0S7XR31</accession>
<comment type="caution">
    <text evidence="2">The sequence shown here is derived from an EMBL/GenBank/DDBJ whole genome shotgun (WGS) entry which is preliminary data.</text>
</comment>
<feature type="region of interest" description="Disordered" evidence="1">
    <location>
        <begin position="61"/>
        <end position="82"/>
    </location>
</feature>
<name>A0A0S7XR31_9BACT</name>
<proteinExistence type="predicted"/>
<sequence>MMTTWWLIRDEDVEPIRRMLEAGRERVDDKCGNDGCLCTFKGNVPCSQPYTDAIHRLDSGLHRTDAVPADEVGANTASDRRT</sequence>
<gene>
    <name evidence="2" type="ORF">AMK68_00280</name>
</gene>
<organism evidence="2 3">
    <name type="scientific">candidate division KD3-62 bacterium DG_56</name>
    <dbReference type="NCBI Taxonomy" id="1704032"/>
    <lineage>
        <taxon>Bacteria</taxon>
        <taxon>candidate division KD3-62</taxon>
    </lineage>
</organism>
<protein>
    <submittedName>
        <fullName evidence="2">Uncharacterized protein</fullName>
    </submittedName>
</protein>
<reference evidence="2 3" key="1">
    <citation type="journal article" date="2015" name="Microbiome">
        <title>Genomic resolution of linkages in carbon, nitrogen, and sulfur cycling among widespread estuary sediment bacteria.</title>
        <authorList>
            <person name="Baker B.J."/>
            <person name="Lazar C.S."/>
            <person name="Teske A.P."/>
            <person name="Dick G.J."/>
        </authorList>
    </citation>
    <scope>NUCLEOTIDE SEQUENCE [LARGE SCALE GENOMIC DNA]</scope>
    <source>
        <strain evidence="2">DG_56</strain>
    </source>
</reference>
<dbReference type="Proteomes" id="UP000052020">
    <property type="component" value="Unassembled WGS sequence"/>
</dbReference>